<evidence type="ECO:0000256" key="2">
    <source>
        <dbReference type="ARBA" id="ARBA00022679"/>
    </source>
</evidence>
<dbReference type="GO" id="GO:0005829">
    <property type="term" value="C:cytosol"/>
    <property type="evidence" value="ECO:0007669"/>
    <property type="project" value="TreeGrafter"/>
</dbReference>
<dbReference type="InterPro" id="IPR001227">
    <property type="entry name" value="Ac_transferase_dom_sf"/>
</dbReference>
<dbReference type="InterPro" id="IPR016035">
    <property type="entry name" value="Acyl_Trfase/lysoPLipase"/>
</dbReference>
<reference evidence="6 7" key="1">
    <citation type="submission" date="2015-06" db="EMBL/GenBank/DDBJ databases">
        <title>Investigation of pathophysiology for high-risk pregnancy and development of treatment modality based on it.</title>
        <authorList>
            <person name="Kim B.-C."/>
            <person name="Lim S."/>
        </authorList>
    </citation>
    <scope>NUCLEOTIDE SEQUENCE [LARGE SCALE GENOMIC DNA]</scope>
    <source>
        <strain evidence="6 7">AD1-86</strain>
    </source>
</reference>
<evidence type="ECO:0000256" key="4">
    <source>
        <dbReference type="ARBA" id="ARBA00048462"/>
    </source>
</evidence>
<dbReference type="RefSeq" id="WP_065247757.1">
    <property type="nucleotide sequence ID" value="NZ_CP012117.1"/>
</dbReference>
<keyword evidence="3" id="KW-0012">Acyltransferase</keyword>
<dbReference type="Proteomes" id="UP000092596">
    <property type="component" value="Chromosome"/>
</dbReference>
<evidence type="ECO:0000256" key="3">
    <source>
        <dbReference type="ARBA" id="ARBA00023315"/>
    </source>
</evidence>
<dbReference type="InterPro" id="IPR050858">
    <property type="entry name" value="Mal-CoA-ACP_Trans/PKS_FabD"/>
</dbReference>
<evidence type="ECO:0000259" key="5">
    <source>
        <dbReference type="SMART" id="SM00827"/>
    </source>
</evidence>
<dbReference type="GO" id="GO:0006633">
    <property type="term" value="P:fatty acid biosynthetic process"/>
    <property type="evidence" value="ECO:0007669"/>
    <property type="project" value="TreeGrafter"/>
</dbReference>
<dbReference type="EC" id="2.3.1.39" evidence="1"/>
<name>A0A1B0ZI25_9MICO</name>
<dbReference type="GO" id="GO:0004314">
    <property type="term" value="F:[acyl-carrier-protein] S-malonyltransferase activity"/>
    <property type="evidence" value="ECO:0007669"/>
    <property type="project" value="UniProtKB-EC"/>
</dbReference>
<protein>
    <recommendedName>
        <fullName evidence="1">[acyl-carrier-protein] S-malonyltransferase</fullName>
        <ecNumber evidence="1">2.3.1.39</ecNumber>
    </recommendedName>
</protein>
<dbReference type="SUPFAM" id="SSF55048">
    <property type="entry name" value="Probable ACP-binding domain of malonyl-CoA ACP transacylase"/>
    <property type="match status" value="1"/>
</dbReference>
<dbReference type="AlphaFoldDB" id="A0A1B0ZI25"/>
<dbReference type="SMART" id="SM00827">
    <property type="entry name" value="PKS_AT"/>
    <property type="match status" value="1"/>
</dbReference>
<keyword evidence="2" id="KW-0808">Transferase</keyword>
<organism evidence="6 7">
    <name type="scientific">Dermabacter vaginalis</name>
    <dbReference type="NCBI Taxonomy" id="1630135"/>
    <lineage>
        <taxon>Bacteria</taxon>
        <taxon>Bacillati</taxon>
        <taxon>Actinomycetota</taxon>
        <taxon>Actinomycetes</taxon>
        <taxon>Micrococcales</taxon>
        <taxon>Dermabacteraceae</taxon>
        <taxon>Dermabacter</taxon>
    </lineage>
</organism>
<gene>
    <name evidence="6" type="ORF">DAD186_10310</name>
</gene>
<sequence>MLVIASPGQGAQKPGFLAPWLDIDSVAEYAGSLGEAAGVDIVKHGTESDTDTIRDTAIAQPLLVASSLIVHSVLFGALDVPRPDFYAGHSVGEVAAAGLSGALTETDAMEFVRDRSKAMAEAAAAERTGMAAVVGGVREEVLEKIEAAGLVPANINGAAQVVAAGSLAQLETLRENPPAKARVIPLQVAGAFHSPFMASAREALAARMSDYSVRQPQIPVISNADGAVVRDGQAFLDSIVTQVAHTVDWLACMHTFEAEGVTGMLELAPAGTLTGLVKRDAKSIARFDLNTPDQLDAARDFVREHAGQTSKEA</sequence>
<dbReference type="PANTHER" id="PTHR42681:SF1">
    <property type="entry name" value="MALONYL-COA-ACYL CARRIER PROTEIN TRANSACYLASE, MITOCHONDRIAL"/>
    <property type="match status" value="1"/>
</dbReference>
<accession>A0A1B0ZI25</accession>
<evidence type="ECO:0000313" key="7">
    <source>
        <dbReference type="Proteomes" id="UP000092596"/>
    </source>
</evidence>
<dbReference type="Gene3D" id="3.40.366.10">
    <property type="entry name" value="Malonyl-Coenzyme A Acyl Carrier Protein, domain 2"/>
    <property type="match status" value="1"/>
</dbReference>
<dbReference type="InterPro" id="IPR014043">
    <property type="entry name" value="Acyl_transferase_dom"/>
</dbReference>
<feature type="domain" description="Malonyl-CoA:ACP transacylase (MAT)" evidence="5">
    <location>
        <begin position="5"/>
        <end position="301"/>
    </location>
</feature>
<dbReference type="EMBL" id="CP012117">
    <property type="protein sequence ID" value="ANP27581.1"/>
    <property type="molecule type" value="Genomic_DNA"/>
</dbReference>
<dbReference type="InterPro" id="IPR016036">
    <property type="entry name" value="Malonyl_transacylase_ACP-bd"/>
</dbReference>
<dbReference type="Gene3D" id="3.30.70.250">
    <property type="entry name" value="Malonyl-CoA ACP transacylase, ACP-binding"/>
    <property type="match status" value="1"/>
</dbReference>
<comment type="catalytic activity">
    <reaction evidence="4">
        <text>holo-[ACP] + malonyl-CoA = malonyl-[ACP] + CoA</text>
        <dbReference type="Rhea" id="RHEA:41792"/>
        <dbReference type="Rhea" id="RHEA-COMP:9623"/>
        <dbReference type="Rhea" id="RHEA-COMP:9685"/>
        <dbReference type="ChEBI" id="CHEBI:57287"/>
        <dbReference type="ChEBI" id="CHEBI:57384"/>
        <dbReference type="ChEBI" id="CHEBI:64479"/>
        <dbReference type="ChEBI" id="CHEBI:78449"/>
        <dbReference type="EC" id="2.3.1.39"/>
    </reaction>
</comment>
<evidence type="ECO:0000313" key="6">
    <source>
        <dbReference type="EMBL" id="ANP27581.1"/>
    </source>
</evidence>
<evidence type="ECO:0000256" key="1">
    <source>
        <dbReference type="ARBA" id="ARBA00013258"/>
    </source>
</evidence>
<dbReference type="STRING" id="1630135.DAD186_10310"/>
<dbReference type="SUPFAM" id="SSF52151">
    <property type="entry name" value="FabD/lysophospholipase-like"/>
    <property type="match status" value="1"/>
</dbReference>
<dbReference type="PATRIC" id="fig|1630135.4.peg.1034"/>
<dbReference type="Pfam" id="PF00698">
    <property type="entry name" value="Acyl_transf_1"/>
    <property type="match status" value="1"/>
</dbReference>
<dbReference type="KEGG" id="dva:DAD186_10310"/>
<dbReference type="PANTHER" id="PTHR42681">
    <property type="entry name" value="MALONYL-COA-ACYL CARRIER PROTEIN TRANSACYLASE, MITOCHONDRIAL"/>
    <property type="match status" value="1"/>
</dbReference>
<proteinExistence type="predicted"/>